<proteinExistence type="predicted"/>
<gene>
    <name evidence="4" type="ORF">SADUNF_Sadunf05G0019700</name>
</gene>
<reference evidence="4 5" key="1">
    <citation type="submission" date="2020-10" db="EMBL/GenBank/DDBJ databases">
        <title>Plant Genome Project.</title>
        <authorList>
            <person name="Zhang R.-G."/>
        </authorList>
    </citation>
    <scope>NUCLEOTIDE SEQUENCE [LARGE SCALE GENOMIC DNA]</scope>
    <source>
        <strain evidence="4">FAFU-HL-1</strain>
        <tissue evidence="4">Leaf</tissue>
    </source>
</reference>
<evidence type="ECO:0000256" key="1">
    <source>
        <dbReference type="ARBA" id="ARBA00022737"/>
    </source>
</evidence>
<sequence length="229" mass="25968">MGWDKATVNSLHIIVIGCKKQFSDRSMPATSNRGSNTPKSSTKSPTRSIMVFDEAKLQKATISVILAKFKLLNALNFEKCPIDHLPKELGNLLHLRYLNLRKTKVSKLAKSIGKPHNLESLDLRNSFVEELPVKIRKFSKLRHLLAEDKKTRALKIEHSIKHLEFLQTLSTINVDDDVSLINDGLQVSAKIIRNLKREHGRFLCTALEKTTRLRLLLVCSINPTNEVLD</sequence>
<dbReference type="OrthoDB" id="1435630at2759"/>
<evidence type="ECO:0000256" key="2">
    <source>
        <dbReference type="SAM" id="MobiDB-lite"/>
    </source>
</evidence>
<feature type="domain" description="Disease resistance R13L4/SHOC-2-like LRR" evidence="3">
    <location>
        <begin position="47"/>
        <end position="178"/>
    </location>
</feature>
<name>A0A835K3A9_9ROSI</name>
<dbReference type="Proteomes" id="UP000657918">
    <property type="component" value="Unassembled WGS sequence"/>
</dbReference>
<dbReference type="InterPro" id="IPR055414">
    <property type="entry name" value="LRR_R13L4/SHOC2-like"/>
</dbReference>
<dbReference type="AlphaFoldDB" id="A0A835K3A9"/>
<evidence type="ECO:0000259" key="3">
    <source>
        <dbReference type="Pfam" id="PF23598"/>
    </source>
</evidence>
<keyword evidence="1" id="KW-0677">Repeat</keyword>
<evidence type="ECO:0000313" key="4">
    <source>
        <dbReference type="EMBL" id="KAF9681609.1"/>
    </source>
</evidence>
<dbReference type="EMBL" id="JADGMS010000005">
    <property type="protein sequence ID" value="KAF9681609.1"/>
    <property type="molecule type" value="Genomic_DNA"/>
</dbReference>
<evidence type="ECO:0000313" key="5">
    <source>
        <dbReference type="Proteomes" id="UP000657918"/>
    </source>
</evidence>
<accession>A0A835K3A9</accession>
<keyword evidence="5" id="KW-1185">Reference proteome</keyword>
<dbReference type="InterPro" id="IPR032675">
    <property type="entry name" value="LRR_dom_sf"/>
</dbReference>
<dbReference type="Gene3D" id="3.80.10.10">
    <property type="entry name" value="Ribonuclease Inhibitor"/>
    <property type="match status" value="1"/>
</dbReference>
<feature type="region of interest" description="Disordered" evidence="2">
    <location>
        <begin position="24"/>
        <end position="45"/>
    </location>
</feature>
<dbReference type="PANTHER" id="PTHR47186">
    <property type="entry name" value="LEUCINE-RICH REPEAT-CONTAINING PROTEIN 57"/>
    <property type="match status" value="1"/>
</dbReference>
<comment type="caution">
    <text evidence="4">The sequence shown here is derived from an EMBL/GenBank/DDBJ whole genome shotgun (WGS) entry which is preliminary data.</text>
</comment>
<dbReference type="SUPFAM" id="SSF52047">
    <property type="entry name" value="RNI-like"/>
    <property type="match status" value="1"/>
</dbReference>
<dbReference type="PANTHER" id="PTHR47186:SF57">
    <property type="entry name" value="OS02G0478300 PROTEIN"/>
    <property type="match status" value="1"/>
</dbReference>
<dbReference type="Pfam" id="PF23598">
    <property type="entry name" value="LRR_14"/>
    <property type="match status" value="1"/>
</dbReference>
<protein>
    <recommendedName>
        <fullName evidence="3">Disease resistance R13L4/SHOC-2-like LRR domain-containing protein</fullName>
    </recommendedName>
</protein>
<dbReference type="PROSITE" id="PS51257">
    <property type="entry name" value="PROKAR_LIPOPROTEIN"/>
    <property type="match status" value="1"/>
</dbReference>
<organism evidence="4 5">
    <name type="scientific">Salix dunnii</name>
    <dbReference type="NCBI Taxonomy" id="1413687"/>
    <lineage>
        <taxon>Eukaryota</taxon>
        <taxon>Viridiplantae</taxon>
        <taxon>Streptophyta</taxon>
        <taxon>Embryophyta</taxon>
        <taxon>Tracheophyta</taxon>
        <taxon>Spermatophyta</taxon>
        <taxon>Magnoliopsida</taxon>
        <taxon>eudicotyledons</taxon>
        <taxon>Gunneridae</taxon>
        <taxon>Pentapetalae</taxon>
        <taxon>rosids</taxon>
        <taxon>fabids</taxon>
        <taxon>Malpighiales</taxon>
        <taxon>Salicaceae</taxon>
        <taxon>Saliceae</taxon>
        <taxon>Salix</taxon>
    </lineage>
</organism>